<comment type="caution">
    <text evidence="6">The sequence shown here is derived from an EMBL/GenBank/DDBJ whole genome shotgun (WGS) entry which is preliminary data.</text>
</comment>
<keyword evidence="4" id="KW-1133">Transmembrane helix</keyword>
<feature type="transmembrane region" description="Helical" evidence="4">
    <location>
        <begin position="1385"/>
        <end position="1405"/>
    </location>
</feature>
<evidence type="ECO:0000256" key="1">
    <source>
        <dbReference type="ARBA" id="ARBA00022737"/>
    </source>
</evidence>
<sequence length="1584" mass="175537">MTPEDSKRSKFRGFWRSLKGSHSETPPQAVNQSAPAPVGKLPKDSLVASPSSAEATTEVTAGDLGSPRSLISSDTAVSLWTDAYDNIADQELVSAYEIVLTEQAGVKYAAQGIANAFTGSSGQGRMRIMASVAGEMTEKASSELAEGVATTAESIAKVASGLGKLLASYPPAAMALSGVAAALPILAKPLNVRKSMVSVLKHVMERIEWYMSLSNALLQENWRDNDDFARWRASLRTSLVDLYKALLTLEMRCICRYYGSGSLKAHLKEMLSLVDWDADLASLKAREGDVETQISQYNTQAVVEHLRSLRDQGAESAVSLRDAAGALDSLAQLSSDWREEQAQRHREKARKELSALIGKFYTHYKECMKRNNERVEGTCEWFTGHKTFLHWLEPGSDPVLVVSADPGCGKSTLARYLVEHTLRQELPGSAICYYFFKDSEEQRYTFRAITALLHQLFDQQPERAEACQNQIYKLGNKLDPGPEDLWDIFRHALHTDTSPVEGMYGDVVCVLDALDECNPADLKPLLKNINTLVSTGHSRPNVARVRFLLTTRGHPAIMEQINAMGSRVLRLAGEGKAEIDSIQEEIMIVANHRLGELVKRKRLDDETKGVIARSLEEKGSEQRTYLWVTLIFKALESNFDDRPAAWEKLIHDLPQGVSEAYESLLRQVKDEEFVRLLISLVVVAKQPLSLRQMTREFLQESSPSGASLGSHWARNVTEQSGHKAMAESCVAYLSIESVRKIFADDDHYRNEVERQSSSLNSSYEFLQYVGPQWAQHFCLSQVITDGQWTGDIDERYHHAYLSLFRLPQTLKQTWARSALNSTPYNRDLQFPDTLPLRDLGPYLAATFGHIRPLVEFYARGQKFPYICAPGQEVSGTPEAVPRRGTLADIAGCLLGYAVAGSSETTASYLRHTFPHTKHECVNYLWLACLDGNLNLPLIKALLGGTEAVNRAPEGPMSSWKNEQYPTLLLTAAGSSSYQSQQLLLVKLLVDNGADVLARNDSEQTVMHIVANMKSSSTGQLLTVFMEHGADIDTQDDRGRTPLSSMLIEADYSSEMTSYDSLRLLLSFGADPALPDFNEYRPLHYTAYQGPAPPVDALLGVGVHAEPKTVLGHTPLHLSCMTIRRVETLQAVRALHPSKQQQQQQRGAARGGTAMVAPSRRRRGLPGRPPQARRRRRAAGRRGDDGRRPGPRRLHTAPLRGPGGRPGPGRAADPAARRRPRRRQRQRPDDSAPRLFRVRARAPLAQVRRPRVRRGPEAGIIGLLVDGCGVDAAVEDREGRTAMEYALQHPGDKIHVFLRECMDKRPAYSASGDGNAAAEDVASSASERPASSSITYLPNCPSATKKKRSAESRMWQLVASTFPLFWLVTLARHIDRPTLLLITQRALHTYLLAVGLLLGAALAAGARSVPYRYVHGRKAALNAGTSDTSDTYVFTDERAVAAVLMGWVCWYGGLVRSYQHSYDLLGRITFRHRRGGRDGGGGRTIHLRQRERDARLVLGLAVAVLAIALGHPGFRALAGAGSRQLGLTDGAVGRFGAWALQRLFAARRRTGKVEAAWRPRSRWDQVASGVRRQWWWLKFMALRRR</sequence>
<feature type="compositionally biased region" description="Basic residues" evidence="3">
    <location>
        <begin position="1158"/>
        <end position="1179"/>
    </location>
</feature>
<keyword evidence="7" id="KW-1185">Reference proteome</keyword>
<dbReference type="GeneID" id="92051987"/>
<evidence type="ECO:0000256" key="3">
    <source>
        <dbReference type="SAM" id="MobiDB-lite"/>
    </source>
</evidence>
<name>A0ABR1UUB1_9PEZI</name>
<dbReference type="Pfam" id="PF17100">
    <property type="entry name" value="NACHT_N"/>
    <property type="match status" value="1"/>
</dbReference>
<evidence type="ECO:0000259" key="5">
    <source>
        <dbReference type="PROSITE" id="PS50837"/>
    </source>
</evidence>
<evidence type="ECO:0000313" key="6">
    <source>
        <dbReference type="EMBL" id="KAK8062516.1"/>
    </source>
</evidence>
<dbReference type="Pfam" id="PF24883">
    <property type="entry name" value="NPHP3_N"/>
    <property type="match status" value="1"/>
</dbReference>
<dbReference type="Gene3D" id="3.40.50.300">
    <property type="entry name" value="P-loop containing nucleotide triphosphate hydrolases"/>
    <property type="match status" value="1"/>
</dbReference>
<protein>
    <submittedName>
        <fullName evidence="6">Ankyrin repeat protein</fullName>
    </submittedName>
</protein>
<keyword evidence="4" id="KW-0472">Membrane</keyword>
<dbReference type="SUPFAM" id="SSF48403">
    <property type="entry name" value="Ankyrin repeat"/>
    <property type="match status" value="1"/>
</dbReference>
<dbReference type="PROSITE" id="PS50088">
    <property type="entry name" value="ANK_REPEAT"/>
    <property type="match status" value="1"/>
</dbReference>
<feature type="compositionally biased region" description="Polar residues" evidence="3">
    <location>
        <begin position="48"/>
        <end position="59"/>
    </location>
</feature>
<evidence type="ECO:0000256" key="2">
    <source>
        <dbReference type="PROSITE-ProRule" id="PRU00023"/>
    </source>
</evidence>
<dbReference type="Gene3D" id="1.25.40.20">
    <property type="entry name" value="Ankyrin repeat-containing domain"/>
    <property type="match status" value="1"/>
</dbReference>
<gene>
    <name evidence="6" type="ORF">PG997_014613</name>
</gene>
<dbReference type="InterPro" id="IPR031359">
    <property type="entry name" value="NACHT_N"/>
</dbReference>
<dbReference type="InterPro" id="IPR027417">
    <property type="entry name" value="P-loop_NTPase"/>
</dbReference>
<keyword evidence="4" id="KW-0812">Transmembrane</keyword>
<feature type="region of interest" description="Disordered" evidence="3">
    <location>
        <begin position="1134"/>
        <end position="1236"/>
    </location>
</feature>
<feature type="domain" description="NACHT" evidence="5">
    <location>
        <begin position="398"/>
        <end position="552"/>
    </location>
</feature>
<keyword evidence="1" id="KW-0677">Repeat</keyword>
<feature type="compositionally biased region" description="Low complexity" evidence="3">
    <location>
        <begin position="1139"/>
        <end position="1151"/>
    </location>
</feature>
<accession>A0ABR1UUB1</accession>
<feature type="region of interest" description="Disordered" evidence="3">
    <location>
        <begin position="1"/>
        <end position="65"/>
    </location>
</feature>
<evidence type="ECO:0000256" key="4">
    <source>
        <dbReference type="SAM" id="Phobius"/>
    </source>
</evidence>
<dbReference type="InterPro" id="IPR036770">
    <property type="entry name" value="Ankyrin_rpt-contain_sf"/>
</dbReference>
<proteinExistence type="predicted"/>
<dbReference type="SUPFAM" id="SSF52540">
    <property type="entry name" value="P-loop containing nucleoside triphosphate hydrolases"/>
    <property type="match status" value="1"/>
</dbReference>
<keyword evidence="2" id="KW-0040">ANK repeat</keyword>
<dbReference type="PROSITE" id="PS50837">
    <property type="entry name" value="NACHT"/>
    <property type="match status" value="1"/>
</dbReference>
<reference evidence="6 7" key="1">
    <citation type="submission" date="2023-01" db="EMBL/GenBank/DDBJ databases">
        <title>Analysis of 21 Apiospora genomes using comparative genomics revels a genus with tremendous synthesis potential of carbohydrate active enzymes and secondary metabolites.</title>
        <authorList>
            <person name="Sorensen T."/>
        </authorList>
    </citation>
    <scope>NUCLEOTIDE SEQUENCE [LARGE SCALE GENOMIC DNA]</scope>
    <source>
        <strain evidence="6 7">CBS 114990</strain>
    </source>
</reference>
<dbReference type="RefSeq" id="XP_066661115.1">
    <property type="nucleotide sequence ID" value="XM_066818927.1"/>
</dbReference>
<dbReference type="InterPro" id="IPR007111">
    <property type="entry name" value="NACHT_NTPase"/>
</dbReference>
<dbReference type="PANTHER" id="PTHR10039">
    <property type="entry name" value="AMELOGENIN"/>
    <property type="match status" value="1"/>
</dbReference>
<dbReference type="Proteomes" id="UP001433268">
    <property type="component" value="Unassembled WGS sequence"/>
</dbReference>
<feature type="transmembrane region" description="Helical" evidence="4">
    <location>
        <begin position="1495"/>
        <end position="1513"/>
    </location>
</feature>
<feature type="compositionally biased region" description="Polar residues" evidence="3">
    <location>
        <begin position="23"/>
        <end position="34"/>
    </location>
</feature>
<dbReference type="InterPro" id="IPR002110">
    <property type="entry name" value="Ankyrin_rpt"/>
</dbReference>
<feature type="repeat" description="ANK" evidence="2">
    <location>
        <begin position="1001"/>
        <end position="1036"/>
    </location>
</feature>
<dbReference type="EMBL" id="JAQQWN010000010">
    <property type="protein sequence ID" value="KAK8062516.1"/>
    <property type="molecule type" value="Genomic_DNA"/>
</dbReference>
<organism evidence="6 7">
    <name type="scientific">Apiospora hydei</name>
    <dbReference type="NCBI Taxonomy" id="1337664"/>
    <lineage>
        <taxon>Eukaryota</taxon>
        <taxon>Fungi</taxon>
        <taxon>Dikarya</taxon>
        <taxon>Ascomycota</taxon>
        <taxon>Pezizomycotina</taxon>
        <taxon>Sordariomycetes</taxon>
        <taxon>Xylariomycetidae</taxon>
        <taxon>Amphisphaeriales</taxon>
        <taxon>Apiosporaceae</taxon>
        <taxon>Apiospora</taxon>
    </lineage>
</organism>
<dbReference type="InterPro" id="IPR056884">
    <property type="entry name" value="NPHP3-like_N"/>
</dbReference>
<evidence type="ECO:0000313" key="7">
    <source>
        <dbReference type="Proteomes" id="UP001433268"/>
    </source>
</evidence>